<dbReference type="AlphaFoldDB" id="A0A428MY91"/>
<comment type="caution">
    <text evidence="1">The sequence shown here is derived from an EMBL/GenBank/DDBJ whole genome shotgun (WGS) entry which is preliminary data.</text>
</comment>
<sequence length="112" mass="12319">MKGTLIIGAILLAAIIISGFFIPIQLSAPPDVRTIVDHTNQEYVSPPCFNDAELSNYLQESYLGEAQQLDYKAESECTTNSLVEEDVTLNIALLKMLGLVGSKWSGSLWEKQ</sequence>
<name>A0A428MY91_9BACI</name>
<accession>A0A428MY91</accession>
<proteinExistence type="predicted"/>
<dbReference type="Proteomes" id="UP000275076">
    <property type="component" value="Unassembled WGS sequence"/>
</dbReference>
<evidence type="ECO:0000313" key="1">
    <source>
        <dbReference type="EMBL" id="RSL31128.1"/>
    </source>
</evidence>
<evidence type="ECO:0000313" key="2">
    <source>
        <dbReference type="Proteomes" id="UP000275076"/>
    </source>
</evidence>
<dbReference type="OrthoDB" id="2390164at2"/>
<organism evidence="1 2">
    <name type="scientific">Salibacterium salarium</name>
    <dbReference type="NCBI Taxonomy" id="284579"/>
    <lineage>
        <taxon>Bacteria</taxon>
        <taxon>Bacillati</taxon>
        <taxon>Bacillota</taxon>
        <taxon>Bacilli</taxon>
        <taxon>Bacillales</taxon>
        <taxon>Bacillaceae</taxon>
    </lineage>
</organism>
<reference evidence="1 2" key="1">
    <citation type="submission" date="2018-10" db="EMBL/GenBank/DDBJ databases">
        <title>Draft genome sequence of Bacillus salarius IM0101, isolated from a hypersaline soil in Inner Mongolia, China.</title>
        <authorList>
            <person name="Yamprayoonswat W."/>
            <person name="Boonvisut S."/>
            <person name="Jumpathong W."/>
            <person name="Sittihan S."/>
            <person name="Ruangsuj P."/>
            <person name="Wanthongcharoen S."/>
            <person name="Thongpramul N."/>
            <person name="Pimmason S."/>
            <person name="Yu B."/>
            <person name="Yasawong M."/>
        </authorList>
    </citation>
    <scope>NUCLEOTIDE SEQUENCE [LARGE SCALE GENOMIC DNA]</scope>
    <source>
        <strain evidence="1 2">IM0101</strain>
    </source>
</reference>
<dbReference type="EMBL" id="RBVX01000028">
    <property type="protein sequence ID" value="RSL31128.1"/>
    <property type="molecule type" value="Genomic_DNA"/>
</dbReference>
<protein>
    <submittedName>
        <fullName evidence="1">Uncharacterized protein</fullName>
    </submittedName>
</protein>
<keyword evidence="2" id="KW-1185">Reference proteome</keyword>
<gene>
    <name evidence="1" type="ORF">D7Z54_22710</name>
</gene>
<dbReference type="RefSeq" id="WP_125559329.1">
    <property type="nucleotide sequence ID" value="NZ_RBVX01000028.1"/>
</dbReference>